<dbReference type="InterPro" id="IPR036390">
    <property type="entry name" value="WH_DNA-bd_sf"/>
</dbReference>
<accession>A0ABP3MS48</accession>
<evidence type="ECO:0000259" key="4">
    <source>
        <dbReference type="PROSITE" id="PS51077"/>
    </source>
</evidence>
<keyword evidence="7" id="KW-1185">Reference proteome</keyword>
<feature type="domain" description="IclR-ED" evidence="5">
    <location>
        <begin position="79"/>
        <end position="255"/>
    </location>
</feature>
<protein>
    <submittedName>
        <fullName evidence="6">IclR family transcriptional regulator</fullName>
    </submittedName>
</protein>
<dbReference type="InterPro" id="IPR014757">
    <property type="entry name" value="Tscrpt_reg_IclR_C"/>
</dbReference>
<keyword evidence="3" id="KW-0804">Transcription</keyword>
<evidence type="ECO:0000256" key="1">
    <source>
        <dbReference type="ARBA" id="ARBA00023015"/>
    </source>
</evidence>
<proteinExistence type="predicted"/>
<dbReference type="InterPro" id="IPR050707">
    <property type="entry name" value="HTH_MetabolicPath_Reg"/>
</dbReference>
<name>A0ABP3MS48_9BURK</name>
<dbReference type="EMBL" id="BAAAEN010000027">
    <property type="protein sequence ID" value="GAA0526435.1"/>
    <property type="molecule type" value="Genomic_DNA"/>
</dbReference>
<organism evidence="6 7">
    <name type="scientific">Pigmentiphaga daeguensis</name>
    <dbReference type="NCBI Taxonomy" id="414049"/>
    <lineage>
        <taxon>Bacteria</taxon>
        <taxon>Pseudomonadati</taxon>
        <taxon>Pseudomonadota</taxon>
        <taxon>Betaproteobacteria</taxon>
        <taxon>Burkholderiales</taxon>
        <taxon>Alcaligenaceae</taxon>
        <taxon>Pigmentiphaga</taxon>
    </lineage>
</organism>
<dbReference type="SUPFAM" id="SSF46785">
    <property type="entry name" value="Winged helix' DNA-binding domain"/>
    <property type="match status" value="1"/>
</dbReference>
<dbReference type="InterPro" id="IPR029016">
    <property type="entry name" value="GAF-like_dom_sf"/>
</dbReference>
<keyword evidence="1" id="KW-0805">Transcription regulation</keyword>
<evidence type="ECO:0000256" key="2">
    <source>
        <dbReference type="ARBA" id="ARBA00023125"/>
    </source>
</evidence>
<evidence type="ECO:0000313" key="6">
    <source>
        <dbReference type="EMBL" id="GAA0526435.1"/>
    </source>
</evidence>
<evidence type="ECO:0000256" key="3">
    <source>
        <dbReference type="ARBA" id="ARBA00023163"/>
    </source>
</evidence>
<dbReference type="PROSITE" id="PS51078">
    <property type="entry name" value="ICLR_ED"/>
    <property type="match status" value="1"/>
</dbReference>
<dbReference type="Proteomes" id="UP001501706">
    <property type="component" value="Unassembled WGS sequence"/>
</dbReference>
<dbReference type="SUPFAM" id="SSF55781">
    <property type="entry name" value="GAF domain-like"/>
    <property type="match status" value="1"/>
</dbReference>
<dbReference type="Gene3D" id="1.10.10.10">
    <property type="entry name" value="Winged helix-like DNA-binding domain superfamily/Winged helix DNA-binding domain"/>
    <property type="match status" value="1"/>
</dbReference>
<keyword evidence="2" id="KW-0238">DNA-binding</keyword>
<feature type="domain" description="HTH iclR-type" evidence="4">
    <location>
        <begin position="16"/>
        <end position="78"/>
    </location>
</feature>
<dbReference type="InterPro" id="IPR005471">
    <property type="entry name" value="Tscrpt_reg_IclR_N"/>
</dbReference>
<sequence>MGIKRKPASTSQNESVRAVSRALDILKAFTVQDPELTATELLDRVDLSRPTLYRLLYTLEDSGFLVSSGDPQKFNLGPAVAHLSHVWTASLNLAELAEPVLRNVWKLTGETVALFVRQGDYRLCIAEFPSAHALSFKRGIGHRERLVFGASGHAILAHMEMTPQELKDYLAGVDVDFDAYRAELEFVRSHGYAVSKEELLRGAVSIAAPFFDKPGKVAGAIVVFGPSARLGKEQVDEIAALVSQESRTLTRLLCGSA</sequence>
<evidence type="ECO:0000259" key="5">
    <source>
        <dbReference type="PROSITE" id="PS51078"/>
    </source>
</evidence>
<evidence type="ECO:0000313" key="7">
    <source>
        <dbReference type="Proteomes" id="UP001501706"/>
    </source>
</evidence>
<dbReference type="Pfam" id="PF09339">
    <property type="entry name" value="HTH_IclR"/>
    <property type="match status" value="1"/>
</dbReference>
<dbReference type="SMART" id="SM00346">
    <property type="entry name" value="HTH_ICLR"/>
    <property type="match status" value="1"/>
</dbReference>
<comment type="caution">
    <text evidence="6">The sequence shown here is derived from an EMBL/GenBank/DDBJ whole genome shotgun (WGS) entry which is preliminary data.</text>
</comment>
<reference evidence="7" key="1">
    <citation type="journal article" date="2019" name="Int. J. Syst. Evol. Microbiol.">
        <title>The Global Catalogue of Microorganisms (GCM) 10K type strain sequencing project: providing services to taxonomists for standard genome sequencing and annotation.</title>
        <authorList>
            <consortium name="The Broad Institute Genomics Platform"/>
            <consortium name="The Broad Institute Genome Sequencing Center for Infectious Disease"/>
            <person name="Wu L."/>
            <person name="Ma J."/>
        </authorList>
    </citation>
    <scope>NUCLEOTIDE SEQUENCE [LARGE SCALE GENOMIC DNA]</scope>
    <source>
        <strain evidence="7">JCM 14330</strain>
    </source>
</reference>
<dbReference type="PANTHER" id="PTHR30136:SF35">
    <property type="entry name" value="HTH-TYPE TRANSCRIPTIONAL REGULATOR RV1719"/>
    <property type="match status" value="1"/>
</dbReference>
<dbReference type="PROSITE" id="PS51077">
    <property type="entry name" value="HTH_ICLR"/>
    <property type="match status" value="1"/>
</dbReference>
<dbReference type="Gene3D" id="3.30.450.40">
    <property type="match status" value="1"/>
</dbReference>
<dbReference type="InterPro" id="IPR036388">
    <property type="entry name" value="WH-like_DNA-bd_sf"/>
</dbReference>
<dbReference type="PANTHER" id="PTHR30136">
    <property type="entry name" value="HELIX-TURN-HELIX TRANSCRIPTIONAL REGULATOR, ICLR FAMILY"/>
    <property type="match status" value="1"/>
</dbReference>
<dbReference type="Pfam" id="PF01614">
    <property type="entry name" value="IclR_C"/>
    <property type="match status" value="1"/>
</dbReference>
<gene>
    <name evidence="6" type="ORF">GCM10009097_49980</name>
</gene>